<dbReference type="RefSeq" id="WP_349139511.1">
    <property type="nucleotide sequence ID" value="NZ_JBBMFT010000002.1"/>
</dbReference>
<dbReference type="InterPro" id="IPR041628">
    <property type="entry name" value="ChlI/MoxR_AAA_lid"/>
</dbReference>
<organism evidence="3 4">
    <name type="scientific">Flavonifractor hominis</name>
    <dbReference type="NCBI Taxonomy" id="3133178"/>
    <lineage>
        <taxon>Bacteria</taxon>
        <taxon>Bacillati</taxon>
        <taxon>Bacillota</taxon>
        <taxon>Clostridia</taxon>
        <taxon>Eubacteriales</taxon>
        <taxon>Oscillospiraceae</taxon>
        <taxon>Flavonifractor</taxon>
    </lineage>
</organism>
<dbReference type="Gene3D" id="1.10.8.80">
    <property type="entry name" value="Magnesium chelatase subunit I, C-Terminal domain"/>
    <property type="match status" value="1"/>
</dbReference>
<dbReference type="Pfam" id="PF07726">
    <property type="entry name" value="AAA_3"/>
    <property type="match status" value="1"/>
</dbReference>
<dbReference type="CDD" id="cd00009">
    <property type="entry name" value="AAA"/>
    <property type="match status" value="1"/>
</dbReference>
<evidence type="ECO:0000313" key="4">
    <source>
        <dbReference type="Proteomes" id="UP001440599"/>
    </source>
</evidence>
<evidence type="ECO:0000259" key="2">
    <source>
        <dbReference type="Pfam" id="PF17863"/>
    </source>
</evidence>
<evidence type="ECO:0000313" key="3">
    <source>
        <dbReference type="EMBL" id="MEQ2455914.1"/>
    </source>
</evidence>
<feature type="domain" description="ATPase AAA-3" evidence="1">
    <location>
        <begin position="37"/>
        <end position="167"/>
    </location>
</feature>
<dbReference type="EMBL" id="JBBMFT010000002">
    <property type="protein sequence ID" value="MEQ2455914.1"/>
    <property type="molecule type" value="Genomic_DNA"/>
</dbReference>
<gene>
    <name evidence="3" type="ORF">WMO45_05210</name>
</gene>
<dbReference type="InterPro" id="IPR027417">
    <property type="entry name" value="P-loop_NTPase"/>
</dbReference>
<feature type="domain" description="ChlI/MoxR AAA lid" evidence="2">
    <location>
        <begin position="230"/>
        <end position="292"/>
    </location>
</feature>
<comment type="caution">
    <text evidence="3">The sequence shown here is derived from an EMBL/GenBank/DDBJ whole genome shotgun (WGS) entry which is preliminary data.</text>
</comment>
<dbReference type="Pfam" id="PF17863">
    <property type="entry name" value="AAA_lid_2"/>
    <property type="match status" value="1"/>
</dbReference>
<keyword evidence="4" id="KW-1185">Reference proteome</keyword>
<dbReference type="InterPro" id="IPR050764">
    <property type="entry name" value="CbbQ/NirQ/NorQ/GpvN"/>
</dbReference>
<sequence>MEGNQPVGAILSEVRKAVVGKDTVLTKVLLAILARGHILLEDIPGVGKTTLALAFSRALGLDYNRVQFTPDVMPSDITGFTLYNKQTGRMEYQPGAVLCNLFLADELNRATSRTQSALLEAMEEGQVTVDGISHPVPQPFLVIATQNPAGASGTQLLPDSQMDRFMVRLSLGYPSPRDEMEMVRRKQKGNPLDQVRQVLDPAGLDALRAQADAVYLSDEVLDYAVRLVGATRTHPMIVQGGSPRATLALTAMAKAAALAQGRDYVNPEDISFLFSDVIRHRLLLSPRAEADPAFDPAAEVLHQVHAPAIR</sequence>
<reference evidence="3 4" key="1">
    <citation type="submission" date="2024-03" db="EMBL/GenBank/DDBJ databases">
        <title>Human intestinal bacterial collection.</title>
        <authorList>
            <person name="Pauvert C."/>
            <person name="Hitch T.C.A."/>
            <person name="Clavel T."/>
        </authorList>
    </citation>
    <scope>NUCLEOTIDE SEQUENCE [LARGE SCALE GENOMIC DNA]</scope>
    <source>
        <strain evidence="3 4">CLA-AP-H34</strain>
    </source>
</reference>
<proteinExistence type="predicted"/>
<dbReference type="Proteomes" id="UP001440599">
    <property type="component" value="Unassembled WGS sequence"/>
</dbReference>
<dbReference type="PIRSF" id="PIRSF002849">
    <property type="entry name" value="AAA_ATPase_chaperone_MoxR_prd"/>
    <property type="match status" value="1"/>
</dbReference>
<protein>
    <submittedName>
        <fullName evidence="3">MoxR family ATPase</fullName>
    </submittedName>
</protein>
<accession>A0ABV1EMU1</accession>
<dbReference type="Gene3D" id="3.40.50.300">
    <property type="entry name" value="P-loop containing nucleotide triphosphate hydrolases"/>
    <property type="match status" value="1"/>
</dbReference>
<dbReference type="PANTHER" id="PTHR42759:SF5">
    <property type="entry name" value="METHANOL DEHYDROGENASE REGULATOR"/>
    <property type="match status" value="1"/>
</dbReference>
<evidence type="ECO:0000259" key="1">
    <source>
        <dbReference type="Pfam" id="PF07726"/>
    </source>
</evidence>
<dbReference type="SUPFAM" id="SSF52540">
    <property type="entry name" value="P-loop containing nucleoside triphosphate hydrolases"/>
    <property type="match status" value="1"/>
</dbReference>
<dbReference type="InterPro" id="IPR011703">
    <property type="entry name" value="ATPase_AAA-3"/>
</dbReference>
<dbReference type="PANTHER" id="PTHR42759">
    <property type="entry name" value="MOXR FAMILY PROTEIN"/>
    <property type="match status" value="1"/>
</dbReference>
<name>A0ABV1EMU1_9FIRM</name>